<dbReference type="PANTHER" id="PTHR22727">
    <property type="entry name" value="PROTEIN CBG13728"/>
    <property type="match status" value="1"/>
</dbReference>
<dbReference type="Gene3D" id="2.10.50.10">
    <property type="entry name" value="Tumor Necrosis Factor Receptor, subunit A, domain 2"/>
    <property type="match status" value="1"/>
</dbReference>
<evidence type="ECO:0000256" key="9">
    <source>
        <dbReference type="SAM" id="SignalP"/>
    </source>
</evidence>
<feature type="signal peptide" evidence="9">
    <location>
        <begin position="1"/>
        <end position="35"/>
    </location>
</feature>
<dbReference type="InterPro" id="IPR044865">
    <property type="entry name" value="MRH_dom"/>
</dbReference>
<evidence type="ECO:0000256" key="3">
    <source>
        <dbReference type="ARBA" id="ARBA00022475"/>
    </source>
</evidence>
<dbReference type="PANTHER" id="PTHR22727:SF15">
    <property type="entry name" value="MRH DOMAIN-CONTAINING PROTEIN"/>
    <property type="match status" value="1"/>
</dbReference>
<feature type="compositionally biased region" description="Basic and acidic residues" evidence="7">
    <location>
        <begin position="954"/>
        <end position="965"/>
    </location>
</feature>
<keyword evidence="5" id="KW-1015">Disulfide bond</keyword>
<organism evidence="11 12">
    <name type="scientific">Hypsibius exemplaris</name>
    <name type="common">Freshwater tardigrade</name>
    <dbReference type="NCBI Taxonomy" id="2072580"/>
    <lineage>
        <taxon>Eukaryota</taxon>
        <taxon>Metazoa</taxon>
        <taxon>Ecdysozoa</taxon>
        <taxon>Tardigrada</taxon>
        <taxon>Eutardigrada</taxon>
        <taxon>Parachela</taxon>
        <taxon>Hypsibioidea</taxon>
        <taxon>Hypsibiidae</taxon>
        <taxon>Hypsibius</taxon>
    </lineage>
</organism>
<dbReference type="InterPro" id="IPR056607">
    <property type="entry name" value="Elapor1/2_MRH"/>
</dbReference>
<dbReference type="Gene3D" id="2.70.130.10">
    <property type="entry name" value="Mannose-6-phosphate receptor binding domain"/>
    <property type="match status" value="1"/>
</dbReference>
<evidence type="ECO:0000259" key="10">
    <source>
        <dbReference type="PROSITE" id="PS51914"/>
    </source>
</evidence>
<dbReference type="GO" id="GO:0005886">
    <property type="term" value="C:plasma membrane"/>
    <property type="evidence" value="ECO:0007669"/>
    <property type="project" value="UniProtKB-SubCell"/>
</dbReference>
<dbReference type="Pfam" id="PF23032">
    <property type="entry name" value="GBD_ELAPOR1-like_3rd"/>
    <property type="match status" value="1"/>
</dbReference>
<evidence type="ECO:0000256" key="1">
    <source>
        <dbReference type="ARBA" id="ARBA00004251"/>
    </source>
</evidence>
<protein>
    <recommendedName>
        <fullName evidence="10">MRH domain-containing protein</fullName>
    </recommendedName>
</protein>
<evidence type="ECO:0000256" key="6">
    <source>
        <dbReference type="ARBA" id="ARBA00023180"/>
    </source>
</evidence>
<dbReference type="Pfam" id="PF23091">
    <property type="entry name" value="TNFR_ELAPOR1_6th"/>
    <property type="match status" value="1"/>
</dbReference>
<keyword evidence="8" id="KW-1133">Transmembrane helix</keyword>
<proteinExistence type="inferred from homology"/>
<evidence type="ECO:0000313" key="12">
    <source>
        <dbReference type="Proteomes" id="UP000192578"/>
    </source>
</evidence>
<dbReference type="EMBL" id="MTYJ01000007">
    <property type="protein sequence ID" value="OQV24404.1"/>
    <property type="molecule type" value="Genomic_DNA"/>
</dbReference>
<keyword evidence="8" id="KW-0812">Transmembrane</keyword>
<comment type="caution">
    <text evidence="11">The sequence shown here is derived from an EMBL/GenBank/DDBJ whole genome shotgun (WGS) entry which is preliminary data.</text>
</comment>
<accession>A0A1W0XAH7</accession>
<dbReference type="Proteomes" id="UP000192578">
    <property type="component" value="Unassembled WGS sequence"/>
</dbReference>
<dbReference type="InterPro" id="IPR056610">
    <property type="entry name" value="Elapor1/2_TNFR-like"/>
</dbReference>
<dbReference type="OrthoDB" id="439917at2759"/>
<feature type="region of interest" description="Disordered" evidence="7">
    <location>
        <begin position="954"/>
        <end position="978"/>
    </location>
</feature>
<feature type="domain" description="MRH" evidence="10">
    <location>
        <begin position="654"/>
        <end position="851"/>
    </location>
</feature>
<dbReference type="InterPro" id="IPR056609">
    <property type="entry name" value="Elapor1-like_3rd"/>
</dbReference>
<dbReference type="AlphaFoldDB" id="A0A1W0XAH7"/>
<keyword evidence="8" id="KW-0472">Membrane</keyword>
<evidence type="ECO:0000256" key="5">
    <source>
        <dbReference type="ARBA" id="ARBA00023157"/>
    </source>
</evidence>
<keyword evidence="4 9" id="KW-0732">Signal</keyword>
<evidence type="ECO:0000256" key="4">
    <source>
        <dbReference type="ARBA" id="ARBA00022729"/>
    </source>
</evidence>
<evidence type="ECO:0000313" key="11">
    <source>
        <dbReference type="EMBL" id="OQV24404.1"/>
    </source>
</evidence>
<gene>
    <name evidence="11" type="ORF">BV898_01938</name>
</gene>
<keyword evidence="12" id="KW-1185">Reference proteome</keyword>
<dbReference type="PROSITE" id="PS51914">
    <property type="entry name" value="MRH"/>
    <property type="match status" value="1"/>
</dbReference>
<dbReference type="SUPFAM" id="SSF57184">
    <property type="entry name" value="Growth factor receptor domain"/>
    <property type="match status" value="1"/>
</dbReference>
<evidence type="ECO:0000256" key="8">
    <source>
        <dbReference type="SAM" id="Phobius"/>
    </source>
</evidence>
<dbReference type="InterPro" id="IPR009030">
    <property type="entry name" value="Growth_fac_rcpt_cys_sf"/>
</dbReference>
<comment type="subcellular location">
    <subcellularLocation>
        <location evidence="1">Cell membrane</location>
        <topology evidence="1">Single-pass type I membrane protein</topology>
    </subcellularLocation>
</comment>
<keyword evidence="3" id="KW-1003">Cell membrane</keyword>
<keyword evidence="6" id="KW-0325">Glycoprotein</keyword>
<name>A0A1W0XAH7_HYPEX</name>
<dbReference type="InterPro" id="IPR009011">
    <property type="entry name" value="Man6P_isomerase_rcpt-bd_dom_sf"/>
</dbReference>
<evidence type="ECO:0000256" key="7">
    <source>
        <dbReference type="SAM" id="MobiDB-lite"/>
    </source>
</evidence>
<dbReference type="Pfam" id="PF23087">
    <property type="entry name" value="MRH_ELAPOR1_9th"/>
    <property type="match status" value="1"/>
</dbReference>
<dbReference type="InterPro" id="IPR039181">
    <property type="entry name" value="Elapor1/2"/>
</dbReference>
<feature type="chain" id="PRO_5012099573" description="MRH domain-containing protein" evidence="9">
    <location>
        <begin position="36"/>
        <end position="1029"/>
    </location>
</feature>
<dbReference type="Pfam" id="PF23031">
    <property type="entry name" value="GBD_ELAPOR1"/>
    <property type="match status" value="1"/>
</dbReference>
<evidence type="ECO:0000256" key="2">
    <source>
        <dbReference type="ARBA" id="ARBA00007627"/>
    </source>
</evidence>
<sequence>MIPTLVHGLQPRITPHHMGVIIAILLVSLFRPTDSQLLPCRDDEITFALTQCDDANGQWRVPIPYNKSINCIPKGKPPLRIQNCETSCPAGFSYNLANLNCTQCAPGTYSVGNSQTYDEWSVLPPGFHSQSSGFGGLEAGSSADQAAKGTCGPKTWLPRGDFISLEETEGCSSALTLQVDIVQNGGYVEFEYQFPDSSTMFTFSANSHECRSTVTGSDATVDTLRLVPDHTVRSSWLAAKLDLPRGKFTLMWLGISMINMRGSSYNPVRIRRVQVVGVKYSKSCNECPAGTFSRAGASRCEDCPLNQVSTRKGSGICIVCPDHQYALPGFLQCFDRIPCTTSDYIRRVGPCSADYQNADITYEWISPKICSDAGVVLPPASQIPCPRCNPGFYRHNVSTCSACDPGKFLNANGICAACDGGTSPAYKYEITNWTYLPNNIDAFCWNNSALGCANDGGWQLNGDSITTGYGHEDDVLLVMQMFTGGFRKVIQQKYFGQLSFDFELVCKSPQCQLKLMVEETDSYSSYPVKTWTGSQPRERFEYLVPQNASLGFTWIFVKTGEQSSQATTKPRLFGNDVLRIFSINLTNTVEGGADACEPCSGSDATCLKCGPHEIWSTEFKKCLACPPNSIVSEVDGTCFSCGANLIASGKQCVSNCHVSLQNGEKHYDLTPLKGTHQTSTQHFFQSSGEEYFHTYNISFCEDTPATCATTFRRGALSAKSQVSGFVCRSTQLMASGKGPNATTAIQPFSSGKEIVEITDELPKEVITAQKLFSEVVPEFSSSVAPDFFYRFRTLTTALANCPSGRSTVITMRCSKNTTSLHDIRVPSDCSDGTCDGCIHRLMWLTPFACPICGPDDYTVVRGECTSSLQSIYYHSKPHCHETNTSSALVKQVPCRAVPFSVQVLIITLVVSGAALAVTVLILYKNANKYKHRYMKLVQDASGVIHLQLPESCVDDHELDDPNDHENGDDDADSQGKDFNVEFRTPSKTVYAKVKKAVTKKKDLRKHGAGGGAHLIGSFRESEENELLVD</sequence>
<dbReference type="InterPro" id="IPR056608">
    <property type="entry name" value="Elapor1/2_GBD"/>
</dbReference>
<feature type="transmembrane region" description="Helical" evidence="8">
    <location>
        <begin position="899"/>
        <end position="923"/>
    </location>
</feature>
<reference evidence="12" key="1">
    <citation type="submission" date="2017-01" db="EMBL/GenBank/DDBJ databases">
        <title>Comparative genomics of anhydrobiosis in the tardigrade Hypsibius dujardini.</title>
        <authorList>
            <person name="Yoshida Y."/>
            <person name="Koutsovoulos G."/>
            <person name="Laetsch D."/>
            <person name="Stevens L."/>
            <person name="Kumar S."/>
            <person name="Horikawa D."/>
            <person name="Ishino K."/>
            <person name="Komine S."/>
            <person name="Tomita M."/>
            <person name="Blaxter M."/>
            <person name="Arakawa K."/>
        </authorList>
    </citation>
    <scope>NUCLEOTIDE SEQUENCE [LARGE SCALE GENOMIC DNA]</scope>
    <source>
        <strain evidence="12">Z151</strain>
    </source>
</reference>
<dbReference type="SUPFAM" id="SSF50911">
    <property type="entry name" value="Mannose 6-phosphate receptor domain"/>
    <property type="match status" value="1"/>
</dbReference>
<comment type="similarity">
    <text evidence="2">Belongs to the ELAPOR family.</text>
</comment>
<feature type="region of interest" description="Disordered" evidence="7">
    <location>
        <begin position="1000"/>
        <end position="1029"/>
    </location>
</feature>
<dbReference type="SMART" id="SM01411">
    <property type="entry name" value="Ephrin_rec_like"/>
    <property type="match status" value="4"/>
</dbReference>